<keyword evidence="3" id="KW-1185">Reference proteome</keyword>
<feature type="compositionally biased region" description="Basic and acidic residues" evidence="1">
    <location>
        <begin position="93"/>
        <end position="115"/>
    </location>
</feature>
<name>A0A2N5VSP2_9BASI</name>
<evidence type="ECO:0000256" key="1">
    <source>
        <dbReference type="SAM" id="MobiDB-lite"/>
    </source>
</evidence>
<sequence length="121" mass="13407">MTMAKEVDRLIPKKTGTHLQILQNHIRCICHKIALILNAGLAALRIPDDGLIYSKEKVLGYVPGLAPITKESECKEVDKPDQFVEEDVLGSDDNAKDSSNEKENNNEAITKDNPQKRLGVV</sequence>
<dbReference type="AlphaFoldDB" id="A0A2N5VSP2"/>
<evidence type="ECO:0000313" key="3">
    <source>
        <dbReference type="Proteomes" id="UP000235388"/>
    </source>
</evidence>
<dbReference type="Proteomes" id="UP000235388">
    <property type="component" value="Unassembled WGS sequence"/>
</dbReference>
<dbReference type="EMBL" id="PGCJ01000069">
    <property type="protein sequence ID" value="PLW53014.1"/>
    <property type="molecule type" value="Genomic_DNA"/>
</dbReference>
<protein>
    <submittedName>
        <fullName evidence="2">Uncharacterized protein</fullName>
    </submittedName>
</protein>
<accession>A0A2N5VSP2</accession>
<feature type="region of interest" description="Disordered" evidence="1">
    <location>
        <begin position="81"/>
        <end position="121"/>
    </location>
</feature>
<reference evidence="2 3" key="1">
    <citation type="submission" date="2017-11" db="EMBL/GenBank/DDBJ databases">
        <title>De novo assembly and phasing of dikaryotic genomes from two isolates of Puccinia coronata f. sp. avenae, the causal agent of oat crown rust.</title>
        <authorList>
            <person name="Miller M.E."/>
            <person name="Zhang Y."/>
            <person name="Omidvar V."/>
            <person name="Sperschneider J."/>
            <person name="Schwessinger B."/>
            <person name="Raley C."/>
            <person name="Palmer J.M."/>
            <person name="Garnica D."/>
            <person name="Upadhyaya N."/>
            <person name="Rathjen J."/>
            <person name="Taylor J.M."/>
            <person name="Park R.F."/>
            <person name="Dodds P.N."/>
            <person name="Hirsch C.D."/>
            <person name="Kianian S.F."/>
            <person name="Figueroa M."/>
        </authorList>
    </citation>
    <scope>NUCLEOTIDE SEQUENCE [LARGE SCALE GENOMIC DNA]</scope>
    <source>
        <strain evidence="2">12NC29</strain>
    </source>
</reference>
<evidence type="ECO:0000313" key="2">
    <source>
        <dbReference type="EMBL" id="PLW53014.1"/>
    </source>
</evidence>
<comment type="caution">
    <text evidence="2">The sequence shown here is derived from an EMBL/GenBank/DDBJ whole genome shotgun (WGS) entry which is preliminary data.</text>
</comment>
<organism evidence="2 3">
    <name type="scientific">Puccinia coronata f. sp. avenae</name>
    <dbReference type="NCBI Taxonomy" id="200324"/>
    <lineage>
        <taxon>Eukaryota</taxon>
        <taxon>Fungi</taxon>
        <taxon>Dikarya</taxon>
        <taxon>Basidiomycota</taxon>
        <taxon>Pucciniomycotina</taxon>
        <taxon>Pucciniomycetes</taxon>
        <taxon>Pucciniales</taxon>
        <taxon>Pucciniaceae</taxon>
        <taxon>Puccinia</taxon>
    </lineage>
</organism>
<proteinExistence type="predicted"/>
<gene>
    <name evidence="2" type="ORF">PCANC_10757</name>
</gene>